<dbReference type="RefSeq" id="XP_013343455.1">
    <property type="nucleotide sequence ID" value="XM_013488001.1"/>
</dbReference>
<sequence length="424" mass="47126">MSATIGEQKPVHTIVLDTGAIIRNHPTVSTLLAQSEQIVTVPAIITEIRDAATRTRVETQLMPFLTIRSPNPASIKFVTDFARKTGDLDVLSKPDIQIVALAYELECERNGGDWRLRRNPGQKGMNGKPPVKEEVKPEETEEPKNEDTGETKQEQTSTEETAKEPTEASVQQISEDLAQAKIEEVQQVALEQPAAQDAQPTPTTVEVAADSGEDSDGGWITPSNLKKHQEKDSSGSTESTQTQQSVLQVATLTTDFAMQNVLLQINLNLLSPTMQRVKHLKTYILRCHACFCTTKEMSKQFCPRCGSPTLTRVACSTTSNGEFKLHLKKNMQWNTRGDRFSIPKPVHGSANGRVQGGGKGHWGNELILAEDQKEYTRHFETEKRRKERDLMDEDYLPSILTGDRHRTGGRMKVGGGRNVNSKKR</sequence>
<dbReference type="Pfam" id="PF08772">
    <property type="entry name" value="Zn_ribbon_NOB1"/>
    <property type="match status" value="1"/>
</dbReference>
<feature type="domain" description="Ribonuclease PIN" evidence="11">
    <location>
        <begin position="14"/>
        <end position="105"/>
    </location>
</feature>
<dbReference type="CDD" id="cd09876">
    <property type="entry name" value="PIN_Nob1-like"/>
    <property type="match status" value="1"/>
</dbReference>
<dbReference type="InterPro" id="IPR036283">
    <property type="entry name" value="NOB1_Zf-like_sf"/>
</dbReference>
<evidence type="ECO:0000256" key="5">
    <source>
        <dbReference type="ARBA" id="ARBA00022833"/>
    </source>
</evidence>
<evidence type="ECO:0000259" key="11">
    <source>
        <dbReference type="Pfam" id="PF17146"/>
    </source>
</evidence>
<dbReference type="GO" id="GO:0005730">
    <property type="term" value="C:nucleolus"/>
    <property type="evidence" value="ECO:0007669"/>
    <property type="project" value="UniProtKB-SubCell"/>
</dbReference>
<dbReference type="Proteomes" id="UP000030641">
    <property type="component" value="Unassembled WGS sequence"/>
</dbReference>
<dbReference type="InterPro" id="IPR039907">
    <property type="entry name" value="NOB1"/>
</dbReference>
<name>A0A074YB94_AURSE</name>
<keyword evidence="6 7" id="KW-0539">Nucleus</keyword>
<feature type="binding site" evidence="8">
    <location>
        <position position="290"/>
    </location>
    <ligand>
        <name>Zn(2+)</name>
        <dbReference type="ChEBI" id="CHEBI:29105"/>
    </ligand>
</feature>
<feature type="domain" description="Nin one binding (NOB1) Zn-ribbon-like" evidence="10">
    <location>
        <begin position="277"/>
        <end position="348"/>
    </location>
</feature>
<dbReference type="HOGENOM" id="CLU_024666_2_0_1"/>
<dbReference type="InterPro" id="IPR033411">
    <property type="entry name" value="Ribonuclease_PIN"/>
</dbReference>
<evidence type="ECO:0000256" key="2">
    <source>
        <dbReference type="ARBA" id="ARBA00022722"/>
    </source>
</evidence>
<dbReference type="EMBL" id="KL584760">
    <property type="protein sequence ID" value="KEQ95058.1"/>
    <property type="molecule type" value="Genomic_DNA"/>
</dbReference>
<dbReference type="Gene3D" id="3.40.50.1010">
    <property type="entry name" value="5'-nuclease"/>
    <property type="match status" value="1"/>
</dbReference>
<evidence type="ECO:0000256" key="3">
    <source>
        <dbReference type="ARBA" id="ARBA00022723"/>
    </source>
</evidence>
<dbReference type="InterPro" id="IPR017117">
    <property type="entry name" value="Nob1_euk"/>
</dbReference>
<dbReference type="GO" id="GO:0004521">
    <property type="term" value="F:RNA endonuclease activity"/>
    <property type="evidence" value="ECO:0007669"/>
    <property type="project" value="UniProtKB-UniRule"/>
</dbReference>
<evidence type="ECO:0000256" key="6">
    <source>
        <dbReference type="ARBA" id="ARBA00023242"/>
    </source>
</evidence>
<dbReference type="STRING" id="1043005.A0A074YB94"/>
<accession>A0A074YB94</accession>
<dbReference type="AlphaFoldDB" id="A0A074YB94"/>
<dbReference type="SUPFAM" id="SSF144206">
    <property type="entry name" value="NOB1 zinc finger-like"/>
    <property type="match status" value="1"/>
</dbReference>
<keyword evidence="2" id="KW-0540">Nuclease</keyword>
<feature type="binding site" evidence="8">
    <location>
        <position position="287"/>
    </location>
    <ligand>
        <name>Zn(2+)</name>
        <dbReference type="ChEBI" id="CHEBI:29105"/>
    </ligand>
</feature>
<feature type="compositionally biased region" description="Basic and acidic residues" evidence="9">
    <location>
        <begin position="130"/>
        <end position="153"/>
    </location>
</feature>
<keyword evidence="5 7" id="KW-0862">Zinc</keyword>
<protein>
    <recommendedName>
        <fullName evidence="7">20S-pre-rRNA D-site endonuclease NOB1</fullName>
    </recommendedName>
</protein>
<dbReference type="PANTHER" id="PTHR12814">
    <property type="entry name" value="RNA-BINDING PROTEIN NOB1"/>
    <property type="match status" value="1"/>
</dbReference>
<evidence type="ECO:0000259" key="10">
    <source>
        <dbReference type="Pfam" id="PF08772"/>
    </source>
</evidence>
<organism evidence="12 13">
    <name type="scientific">Aureobasidium subglaciale (strain EXF-2481)</name>
    <name type="common">Aureobasidium pullulans var. subglaciale</name>
    <dbReference type="NCBI Taxonomy" id="1043005"/>
    <lineage>
        <taxon>Eukaryota</taxon>
        <taxon>Fungi</taxon>
        <taxon>Dikarya</taxon>
        <taxon>Ascomycota</taxon>
        <taxon>Pezizomycotina</taxon>
        <taxon>Dothideomycetes</taxon>
        <taxon>Dothideomycetidae</taxon>
        <taxon>Dothideales</taxon>
        <taxon>Saccotheciaceae</taxon>
        <taxon>Aureobasidium</taxon>
    </lineage>
</organism>
<evidence type="ECO:0000256" key="9">
    <source>
        <dbReference type="SAM" id="MobiDB-lite"/>
    </source>
</evidence>
<comment type="function">
    <text evidence="7">Required for the synthesis of 40S ribosome subunits. Has a role in processing 20S pre-rRNA into the mature 18S rRNA, where it is required for cleavage at the 3' end of the mature 18S rRNA (D-site). Accompanies the 20S pre-rRNA from the nucleus to the cytoplasm.</text>
</comment>
<comment type="similarity">
    <text evidence="1 7">Belongs to the NOB1 family.</text>
</comment>
<dbReference type="InterPro" id="IPR014881">
    <property type="entry name" value="NOB1_Zn-bd"/>
</dbReference>
<keyword evidence="3 7" id="KW-0479">Metal-binding</keyword>
<evidence type="ECO:0000313" key="13">
    <source>
        <dbReference type="Proteomes" id="UP000030641"/>
    </source>
</evidence>
<dbReference type="GO" id="GO:0005737">
    <property type="term" value="C:cytoplasm"/>
    <property type="evidence" value="ECO:0007669"/>
    <property type="project" value="UniProtKB-ARBA"/>
</dbReference>
<evidence type="ECO:0000256" key="7">
    <source>
        <dbReference type="PIRNR" id="PIRNR037125"/>
    </source>
</evidence>
<dbReference type="GO" id="GO:0030688">
    <property type="term" value="C:preribosome, small subunit precursor"/>
    <property type="evidence" value="ECO:0007669"/>
    <property type="project" value="TreeGrafter"/>
</dbReference>
<feature type="region of interest" description="Disordered" evidence="9">
    <location>
        <begin position="341"/>
        <end position="361"/>
    </location>
</feature>
<dbReference type="Pfam" id="PF17146">
    <property type="entry name" value="PIN_6"/>
    <property type="match status" value="1"/>
</dbReference>
<proteinExistence type="inferred from homology"/>
<dbReference type="PIRSF" id="PIRSF037125">
    <property type="entry name" value="D-site_20S_pre-rRNA_nuclease"/>
    <property type="match status" value="1"/>
</dbReference>
<dbReference type="GeneID" id="25364046"/>
<feature type="binding site" evidence="8">
    <location>
        <position position="305"/>
    </location>
    <ligand>
        <name>Zn(2+)</name>
        <dbReference type="ChEBI" id="CHEBI:29105"/>
    </ligand>
</feature>
<dbReference type="FunFam" id="3.40.50.1010:FF:000020">
    <property type="entry name" value="20S-pre-rRNA D-site endonuclease NOB1"/>
    <property type="match status" value="1"/>
</dbReference>
<dbReference type="Gene3D" id="6.20.210.10">
    <property type="entry name" value="Nin one binding (NOB1), Zn-ribbon-like"/>
    <property type="match status" value="1"/>
</dbReference>
<feature type="region of interest" description="Disordered" evidence="9">
    <location>
        <begin position="397"/>
        <end position="424"/>
    </location>
</feature>
<evidence type="ECO:0000256" key="4">
    <source>
        <dbReference type="ARBA" id="ARBA00022801"/>
    </source>
</evidence>
<evidence type="ECO:0000256" key="8">
    <source>
        <dbReference type="PIRSR" id="PIRSR037125-1"/>
    </source>
</evidence>
<feature type="compositionally biased region" description="Low complexity" evidence="9">
    <location>
        <begin position="234"/>
        <end position="243"/>
    </location>
</feature>
<dbReference type="GO" id="GO:0046872">
    <property type="term" value="F:metal ion binding"/>
    <property type="evidence" value="ECO:0007669"/>
    <property type="project" value="UniProtKB-UniRule"/>
</dbReference>
<dbReference type="PANTHER" id="PTHR12814:SF2">
    <property type="entry name" value="RNA-BINDING PROTEIN NOB1"/>
    <property type="match status" value="1"/>
</dbReference>
<dbReference type="FunCoup" id="A0A074YB94">
    <property type="interactions" value="1018"/>
</dbReference>
<dbReference type="InParanoid" id="A0A074YB94"/>
<feature type="binding site" evidence="8">
    <location>
        <position position="302"/>
    </location>
    <ligand>
        <name>Zn(2+)</name>
        <dbReference type="ChEBI" id="CHEBI:29105"/>
    </ligand>
</feature>
<keyword evidence="13" id="KW-1185">Reference proteome</keyword>
<feature type="region of interest" description="Disordered" evidence="9">
    <location>
        <begin position="112"/>
        <end position="172"/>
    </location>
</feature>
<dbReference type="GO" id="GO:0030490">
    <property type="term" value="P:maturation of SSU-rRNA"/>
    <property type="evidence" value="ECO:0007669"/>
    <property type="project" value="TreeGrafter"/>
</dbReference>
<dbReference type="GO" id="GO:0016787">
    <property type="term" value="F:hydrolase activity"/>
    <property type="evidence" value="ECO:0007669"/>
    <property type="project" value="UniProtKB-KW"/>
</dbReference>
<evidence type="ECO:0000313" key="12">
    <source>
        <dbReference type="EMBL" id="KEQ95058.1"/>
    </source>
</evidence>
<reference evidence="12 13" key="1">
    <citation type="journal article" date="2014" name="BMC Genomics">
        <title>Genome sequencing of four Aureobasidium pullulans varieties: biotechnological potential, stress tolerance, and description of new species.</title>
        <authorList>
            <person name="Gostin Ar C."/>
            <person name="Ohm R.A."/>
            <person name="Kogej T."/>
            <person name="Sonjak S."/>
            <person name="Turk M."/>
            <person name="Zajc J."/>
            <person name="Zalar P."/>
            <person name="Grube M."/>
            <person name="Sun H."/>
            <person name="Han J."/>
            <person name="Sharma A."/>
            <person name="Chiniquy J."/>
            <person name="Ngan C.Y."/>
            <person name="Lipzen A."/>
            <person name="Barry K."/>
            <person name="Grigoriev I.V."/>
            <person name="Gunde-Cimerman N."/>
        </authorList>
    </citation>
    <scope>NUCLEOTIDE SEQUENCE [LARGE SCALE GENOMIC DNA]</scope>
    <source>
        <strain evidence="12 13">EXF-2481</strain>
    </source>
</reference>
<gene>
    <name evidence="12" type="ORF">AUEXF2481DRAFT_29782</name>
</gene>
<comment type="subcellular location">
    <subcellularLocation>
        <location evidence="7">Nucleus</location>
        <location evidence="7">Nucleolus</location>
    </subcellularLocation>
</comment>
<feature type="region of interest" description="Disordered" evidence="9">
    <location>
        <begin position="191"/>
        <end position="243"/>
    </location>
</feature>
<evidence type="ECO:0000256" key="1">
    <source>
        <dbReference type="ARBA" id="ARBA00005858"/>
    </source>
</evidence>
<dbReference type="OrthoDB" id="446759at2759"/>
<dbReference type="OMA" id="GYELECE"/>
<keyword evidence="4" id="KW-0378">Hydrolase</keyword>